<dbReference type="OrthoDB" id="244190at2759"/>
<name>A3LQU7_PICST</name>
<dbReference type="EMBL" id="CP000497">
    <property type="protein sequence ID" value="ABN65271.2"/>
    <property type="molecule type" value="Genomic_DNA"/>
</dbReference>
<evidence type="ECO:0000259" key="3">
    <source>
        <dbReference type="PROSITE" id="PS50192"/>
    </source>
</evidence>
<dbReference type="CDD" id="cd15859">
    <property type="entry name" value="SNARE_SYN8"/>
    <property type="match status" value="1"/>
</dbReference>
<sequence length="265" mass="30592">MAPSISEVRASQSKINVYLDELNSNLEERDRLVEVLRLTPSANDNYELISLLQKLVKYFKYLQQDLISLIKVGENVEQYINQFREAVAKYEDVHEKLAGDSSISVSEYHFTPAEFPQRKTPISSVRFQEDILDKDADDHFRNENFKPYSDEESSNNTDSESFDAQTNQHLFAQHQQTILEQDQSLDVLHQSIIRQHTMGQSINSELDDHLILLNDLENGVDDANYRLNTAANRLHEFRKRVRENGSLVTIIVLTVILIMLLVVLN</sequence>
<dbReference type="STRING" id="322104.A3LQU7"/>
<protein>
    <recommendedName>
        <fullName evidence="3">t-SNARE coiled-coil homology domain-containing protein</fullName>
    </recommendedName>
</protein>
<dbReference type="SMART" id="SM00397">
    <property type="entry name" value="t_SNARE"/>
    <property type="match status" value="1"/>
</dbReference>
<dbReference type="AlphaFoldDB" id="A3LQU7"/>
<feature type="region of interest" description="Disordered" evidence="1">
    <location>
        <begin position="138"/>
        <end position="163"/>
    </location>
</feature>
<evidence type="ECO:0000313" key="4">
    <source>
        <dbReference type="EMBL" id="ABN65271.2"/>
    </source>
</evidence>
<dbReference type="SUPFAM" id="SSF58038">
    <property type="entry name" value="SNARE fusion complex"/>
    <property type="match status" value="1"/>
</dbReference>
<dbReference type="eggNOG" id="ENOG502RZK4">
    <property type="taxonomic scope" value="Eukaryota"/>
</dbReference>
<keyword evidence="2" id="KW-1133">Transmembrane helix</keyword>
<keyword evidence="2" id="KW-0812">Transmembrane</keyword>
<dbReference type="InterPro" id="IPR000727">
    <property type="entry name" value="T_SNARE_dom"/>
</dbReference>
<organism evidence="4 5">
    <name type="scientific">Scheffersomyces stipitis (strain ATCC 58785 / CBS 6054 / NBRC 10063 / NRRL Y-11545)</name>
    <name type="common">Yeast</name>
    <name type="synonym">Pichia stipitis</name>
    <dbReference type="NCBI Taxonomy" id="322104"/>
    <lineage>
        <taxon>Eukaryota</taxon>
        <taxon>Fungi</taxon>
        <taxon>Dikarya</taxon>
        <taxon>Ascomycota</taxon>
        <taxon>Saccharomycotina</taxon>
        <taxon>Pichiomycetes</taxon>
        <taxon>Debaryomycetaceae</taxon>
        <taxon>Scheffersomyces</taxon>
    </lineage>
</organism>
<evidence type="ECO:0000313" key="5">
    <source>
        <dbReference type="Proteomes" id="UP000002258"/>
    </source>
</evidence>
<feature type="domain" description="T-SNARE coiled-coil homology" evidence="3">
    <location>
        <begin position="175"/>
        <end position="237"/>
    </location>
</feature>
<reference evidence="4 5" key="1">
    <citation type="journal article" date="2007" name="Nat. Biotechnol.">
        <title>Genome sequence of the lignocellulose-bioconverting and xylose-fermenting yeast Pichia stipitis.</title>
        <authorList>
            <person name="Jeffries T.W."/>
            <person name="Grigoriev I.V."/>
            <person name="Grimwood J."/>
            <person name="Laplaza J.M."/>
            <person name="Aerts A."/>
            <person name="Salamov A."/>
            <person name="Schmutz J."/>
            <person name="Lindquist E."/>
            <person name="Dehal P."/>
            <person name="Shapiro H."/>
            <person name="Jin Y.S."/>
            <person name="Passoth V."/>
            <person name="Richardson P.M."/>
        </authorList>
    </citation>
    <scope>NUCLEOTIDE SEQUENCE [LARGE SCALE GENOMIC DNA]</scope>
    <source>
        <strain evidence="5">ATCC 58785 / CBS 6054 / NBRC 10063 / NRRL Y-11545</strain>
    </source>
</reference>
<dbReference type="FunCoup" id="A3LQU7">
    <property type="interactions" value="60"/>
</dbReference>
<dbReference type="Proteomes" id="UP000002258">
    <property type="component" value="Chromosome 3"/>
</dbReference>
<keyword evidence="5" id="KW-1185">Reference proteome</keyword>
<dbReference type="InParanoid" id="A3LQU7"/>
<dbReference type="Pfam" id="PF05739">
    <property type="entry name" value="SNARE"/>
    <property type="match status" value="1"/>
</dbReference>
<proteinExistence type="predicted"/>
<evidence type="ECO:0000256" key="2">
    <source>
        <dbReference type="SAM" id="Phobius"/>
    </source>
</evidence>
<dbReference type="KEGG" id="pic:PICST_57730"/>
<dbReference type="HOGENOM" id="CLU_053570_2_1_1"/>
<gene>
    <name evidence="4" type="ORF">PICST_57730</name>
</gene>
<accession>A3LQU7</accession>
<keyword evidence="2" id="KW-0472">Membrane</keyword>
<feature type="transmembrane region" description="Helical" evidence="2">
    <location>
        <begin position="245"/>
        <end position="264"/>
    </location>
</feature>
<evidence type="ECO:0000256" key="1">
    <source>
        <dbReference type="SAM" id="MobiDB-lite"/>
    </source>
</evidence>
<dbReference type="Gene3D" id="1.20.5.110">
    <property type="match status" value="1"/>
</dbReference>
<dbReference type="GeneID" id="4838333"/>
<dbReference type="PROSITE" id="PS50192">
    <property type="entry name" value="T_SNARE"/>
    <property type="match status" value="1"/>
</dbReference>
<dbReference type="RefSeq" id="XP_001383300.2">
    <property type="nucleotide sequence ID" value="XM_001383263.1"/>
</dbReference>
<dbReference type="OMA" id="ELMGTRH"/>